<protein>
    <submittedName>
        <fullName evidence="1">Putative ABC transporter ATP-binding protein</fullName>
    </submittedName>
</protein>
<dbReference type="EMBL" id="AODM01000024">
    <property type="protein sequence ID" value="EUJ58816.1"/>
    <property type="molecule type" value="Genomic_DNA"/>
</dbReference>
<dbReference type="PANTHER" id="PTHR43394">
    <property type="entry name" value="ATP-DEPENDENT PERMEASE MDL1, MITOCHONDRIAL"/>
    <property type="match status" value="1"/>
</dbReference>
<comment type="caution">
    <text evidence="1">The sequence shown here is derived from an EMBL/GenBank/DDBJ whole genome shotgun (WGS) entry which is preliminary data.</text>
</comment>
<dbReference type="GO" id="GO:0090374">
    <property type="term" value="P:oligopeptide export from mitochondrion"/>
    <property type="evidence" value="ECO:0007669"/>
    <property type="project" value="TreeGrafter"/>
</dbReference>
<evidence type="ECO:0000313" key="1">
    <source>
        <dbReference type="EMBL" id="EUJ58816.1"/>
    </source>
</evidence>
<dbReference type="Proteomes" id="UP000019241">
    <property type="component" value="Unassembled WGS sequence"/>
</dbReference>
<gene>
    <name evidence="1" type="ORF">MCOL2_07756</name>
</gene>
<keyword evidence="1" id="KW-0547">Nucleotide-binding</keyword>
<name>W7DZA5_9LIST</name>
<dbReference type="InterPro" id="IPR027417">
    <property type="entry name" value="P-loop_NTPase"/>
</dbReference>
<sequence>MTTFIIAHRISSVKDADEILILSHGEIIERGNHEELLKKQGYYYEIYHKQLGTEVDYSG</sequence>
<dbReference type="PATRIC" id="fig|1265822.4.peg.1585"/>
<dbReference type="SUPFAM" id="SSF52540">
    <property type="entry name" value="P-loop containing nucleoside triphosphate hydrolases"/>
    <property type="match status" value="1"/>
</dbReference>
<organism evidence="1 2">
    <name type="scientific">Listeria fleischmannii FSL S10-1203</name>
    <dbReference type="NCBI Taxonomy" id="1265822"/>
    <lineage>
        <taxon>Bacteria</taxon>
        <taxon>Bacillati</taxon>
        <taxon>Bacillota</taxon>
        <taxon>Bacilli</taxon>
        <taxon>Bacillales</taxon>
        <taxon>Listeriaceae</taxon>
        <taxon>Listeria</taxon>
    </lineage>
</organism>
<dbReference type="GO" id="GO:0015421">
    <property type="term" value="F:ABC-type oligopeptide transporter activity"/>
    <property type="evidence" value="ECO:0007669"/>
    <property type="project" value="TreeGrafter"/>
</dbReference>
<dbReference type="InterPro" id="IPR039421">
    <property type="entry name" value="Type_1_exporter"/>
</dbReference>
<dbReference type="Gene3D" id="3.40.50.300">
    <property type="entry name" value="P-loop containing nucleotide triphosphate hydrolases"/>
    <property type="match status" value="1"/>
</dbReference>
<dbReference type="GO" id="GO:0005524">
    <property type="term" value="F:ATP binding"/>
    <property type="evidence" value="ECO:0007669"/>
    <property type="project" value="UniProtKB-KW"/>
</dbReference>
<accession>W7DZA5</accession>
<keyword evidence="1" id="KW-0067">ATP-binding</keyword>
<evidence type="ECO:0000313" key="2">
    <source>
        <dbReference type="Proteomes" id="UP000019241"/>
    </source>
</evidence>
<dbReference type="PANTHER" id="PTHR43394:SF1">
    <property type="entry name" value="ATP-BINDING CASSETTE SUB-FAMILY B MEMBER 10, MITOCHONDRIAL"/>
    <property type="match status" value="1"/>
</dbReference>
<proteinExistence type="predicted"/>
<reference evidence="1 2" key="1">
    <citation type="submission" date="2012-12" db="EMBL/GenBank/DDBJ databases">
        <title>Novel taxa of Listeriaceae from agricultural environments in the United States.</title>
        <authorList>
            <person name="den Bakker H.C."/>
            <person name="Allred A."/>
            <person name="Warchocki S."/>
            <person name="Wright E.M."/>
            <person name="Burrell A."/>
            <person name="Nightingale K.K."/>
            <person name="Kephart D."/>
            <person name="Wiedmann M."/>
        </authorList>
    </citation>
    <scope>NUCLEOTIDE SEQUENCE [LARGE SCALE GENOMIC DNA]</scope>
    <source>
        <strain evidence="1 2">FSL S10-1203</strain>
    </source>
</reference>
<dbReference type="AlphaFoldDB" id="W7DZA5"/>